<dbReference type="Pfam" id="PF06325">
    <property type="entry name" value="PrmA"/>
    <property type="match status" value="1"/>
</dbReference>
<dbReference type="CDD" id="cd02440">
    <property type="entry name" value="AdoMet_MTases"/>
    <property type="match status" value="1"/>
</dbReference>
<feature type="region of interest" description="Disordered" evidence="9">
    <location>
        <begin position="89"/>
        <end position="109"/>
    </location>
</feature>
<keyword evidence="4" id="KW-0808">Transferase</keyword>
<comment type="similarity">
    <text evidence="1">Belongs to the methyltransferase superfamily. PrmA family.</text>
</comment>
<dbReference type="GO" id="GO:0032259">
    <property type="term" value="P:methylation"/>
    <property type="evidence" value="ECO:0007669"/>
    <property type="project" value="UniProtKB-KW"/>
</dbReference>
<proteinExistence type="inferred from homology"/>
<keyword evidence="2" id="KW-0963">Cytoplasm</keyword>
<evidence type="ECO:0000313" key="11">
    <source>
        <dbReference type="Proteomes" id="UP000663760"/>
    </source>
</evidence>
<dbReference type="Gene3D" id="3.40.50.150">
    <property type="entry name" value="Vaccinia Virus protein VP39"/>
    <property type="match status" value="1"/>
</dbReference>
<evidence type="ECO:0000256" key="3">
    <source>
        <dbReference type="ARBA" id="ARBA00022603"/>
    </source>
</evidence>
<evidence type="ECO:0000256" key="2">
    <source>
        <dbReference type="ARBA" id="ARBA00022490"/>
    </source>
</evidence>
<accession>A0A7I8K9I6</accession>
<protein>
    <recommendedName>
        <fullName evidence="8">ETFB lysine methyltransferase</fullName>
    </recommendedName>
    <alternativeName>
        <fullName evidence="7">Protein N-lysine methyltransferase METTL20</fullName>
    </alternativeName>
</protein>
<dbReference type="InterPro" id="IPR029063">
    <property type="entry name" value="SAM-dependent_MTases_sf"/>
</dbReference>
<dbReference type="GO" id="GO:0016279">
    <property type="term" value="F:protein-lysine N-methyltransferase activity"/>
    <property type="evidence" value="ECO:0007669"/>
    <property type="project" value="TreeGrafter"/>
</dbReference>
<keyword evidence="5" id="KW-0949">S-adenosyl-L-methionine</keyword>
<dbReference type="AlphaFoldDB" id="A0A7I8K9I6"/>
<dbReference type="EMBL" id="LR746267">
    <property type="protein sequence ID" value="CAA7394380.1"/>
    <property type="molecule type" value="Genomic_DNA"/>
</dbReference>
<dbReference type="Proteomes" id="UP000663760">
    <property type="component" value="Chromosome 4"/>
</dbReference>
<dbReference type="PANTHER" id="PTHR43648">
    <property type="entry name" value="ELECTRON TRANSFER FLAVOPROTEIN BETA SUBUNIT LYSINE METHYLTRANSFERASE"/>
    <property type="match status" value="1"/>
</dbReference>
<sequence>MAPLRCLYQLQVLPASFRRPASMRSRSRLTAVHTLSSHMLQGCRLADRFSVLLSKSPATGGRTTGNRGPCSFHPELRKWRPREFCTRAGSPRQVKDDTAVASSPSSPPCLSVSIHCCKRESDALSEALLCFGASSASIDEPSDLEEDEEICITSIFTIDQDVSTCISFAAKSIGLRKTPNFEVTVSEDFDWIANVKETFQPIQVTDGLWVVPEWSTPPDVHARNIFLNPGMAFGTGEHPTTRLCLILLNGLIKGGEAVLDYGTGSGILGIAAVKMGAAFSVGVDIEPQALSSARQNIALNAIEPGRMPLYLAPVKDQTRSDGLKTRIESFDVIIANILLNPLTELAEELVSYGKPGAVVGLSGILHDQVPQVEEKYSKYLESISVSEMNGWACLAGTKR</sequence>
<dbReference type="NCBIfam" id="TIGR00406">
    <property type="entry name" value="prmA"/>
    <property type="match status" value="1"/>
</dbReference>
<dbReference type="HAMAP" id="MF_00735">
    <property type="entry name" value="Methyltr_PrmA"/>
    <property type="match status" value="1"/>
</dbReference>
<name>A0A7I8K9I6_SPIIN</name>
<dbReference type="GO" id="GO:0005739">
    <property type="term" value="C:mitochondrion"/>
    <property type="evidence" value="ECO:0007669"/>
    <property type="project" value="TreeGrafter"/>
</dbReference>
<evidence type="ECO:0000256" key="5">
    <source>
        <dbReference type="ARBA" id="ARBA00022691"/>
    </source>
</evidence>
<organism evidence="10 11">
    <name type="scientific">Spirodela intermedia</name>
    <name type="common">Intermediate duckweed</name>
    <dbReference type="NCBI Taxonomy" id="51605"/>
    <lineage>
        <taxon>Eukaryota</taxon>
        <taxon>Viridiplantae</taxon>
        <taxon>Streptophyta</taxon>
        <taxon>Embryophyta</taxon>
        <taxon>Tracheophyta</taxon>
        <taxon>Spermatophyta</taxon>
        <taxon>Magnoliopsida</taxon>
        <taxon>Liliopsida</taxon>
        <taxon>Araceae</taxon>
        <taxon>Lemnoideae</taxon>
        <taxon>Spirodela</taxon>
    </lineage>
</organism>
<gene>
    <name evidence="10" type="ORF">SI8410_04005041</name>
</gene>
<evidence type="ECO:0000256" key="1">
    <source>
        <dbReference type="ARBA" id="ARBA00009741"/>
    </source>
</evidence>
<dbReference type="OrthoDB" id="419617at2759"/>
<evidence type="ECO:0000256" key="7">
    <source>
        <dbReference type="ARBA" id="ARBA00041867"/>
    </source>
</evidence>
<evidence type="ECO:0000256" key="6">
    <source>
        <dbReference type="ARBA" id="ARBA00037932"/>
    </source>
</evidence>
<evidence type="ECO:0000313" key="10">
    <source>
        <dbReference type="EMBL" id="CAA7394380.1"/>
    </source>
</evidence>
<evidence type="ECO:0000256" key="8">
    <source>
        <dbReference type="ARBA" id="ARBA00042266"/>
    </source>
</evidence>
<evidence type="ECO:0000256" key="4">
    <source>
        <dbReference type="ARBA" id="ARBA00022679"/>
    </source>
</evidence>
<dbReference type="PANTHER" id="PTHR43648:SF1">
    <property type="entry name" value="ELECTRON TRANSFER FLAVOPROTEIN BETA SUBUNIT LYSINE METHYLTRANSFERASE"/>
    <property type="match status" value="1"/>
</dbReference>
<evidence type="ECO:0000256" key="9">
    <source>
        <dbReference type="SAM" id="MobiDB-lite"/>
    </source>
</evidence>
<dbReference type="InterPro" id="IPR050078">
    <property type="entry name" value="Ribosomal_L11_MeTrfase_PrmA"/>
</dbReference>
<keyword evidence="11" id="KW-1185">Reference proteome</keyword>
<comment type="similarity">
    <text evidence="6">Belongs to the methyltransferase superfamily. ETFBKMT family.</text>
</comment>
<dbReference type="InterPro" id="IPR004498">
    <property type="entry name" value="Ribosomal_PrmA_MeTrfase"/>
</dbReference>
<keyword evidence="3" id="KW-0489">Methyltransferase</keyword>
<reference evidence="10" key="1">
    <citation type="submission" date="2020-02" db="EMBL/GenBank/DDBJ databases">
        <authorList>
            <person name="Scholz U."/>
            <person name="Mascher M."/>
            <person name="Fiebig A."/>
        </authorList>
    </citation>
    <scope>NUCLEOTIDE SEQUENCE</scope>
</reference>
<dbReference type="SUPFAM" id="SSF53335">
    <property type="entry name" value="S-adenosyl-L-methionine-dependent methyltransferases"/>
    <property type="match status" value="1"/>
</dbReference>